<proteinExistence type="inferred from homology"/>
<dbReference type="Proteomes" id="UP000181870">
    <property type="component" value="Unassembled WGS sequence"/>
</dbReference>
<dbReference type="Pfam" id="PF07980">
    <property type="entry name" value="SusD_RagB"/>
    <property type="match status" value="1"/>
</dbReference>
<feature type="domain" description="RagB/SusD" evidence="7">
    <location>
        <begin position="337"/>
        <end position="649"/>
    </location>
</feature>
<comment type="similarity">
    <text evidence="2">Belongs to the SusD family.</text>
</comment>
<keyword evidence="3 6" id="KW-0732">Signal</keyword>
<organism evidence="8 9">
    <name type="scientific">Bacteroides ovatus</name>
    <dbReference type="NCBI Taxonomy" id="28116"/>
    <lineage>
        <taxon>Bacteria</taxon>
        <taxon>Pseudomonadati</taxon>
        <taxon>Bacteroidota</taxon>
        <taxon>Bacteroidia</taxon>
        <taxon>Bacteroidales</taxon>
        <taxon>Bacteroidaceae</taxon>
        <taxon>Bacteroides</taxon>
    </lineage>
</organism>
<comment type="subcellular location">
    <subcellularLocation>
        <location evidence="1">Cell outer membrane</location>
    </subcellularLocation>
</comment>
<feature type="chain" id="PRO_5010194064" evidence="6">
    <location>
        <begin position="26"/>
        <end position="649"/>
    </location>
</feature>
<sequence length="649" mass="74137">MKIKNRIIVPVITGLVLALSCSSCVDEIRFGNSFLEKAPGGQQTKDTVFNSAKYTRQFLTGIYALQYYGLPFHNDDKFPYPNDTYRGKFECLSDCWQNQWSSSAISSVYYAGSHSATYGLRQEKFDYLKSNVWEAVRSGWLLIENIEGVPDLSDNEKTRMVAEAKCLIATRYFDMFRHYGGLPIIRSSFTGTENGYDMPRASVEETVNFIIGLLDEAKGDLPWAYTGVDAQNETGRWTRAGAIGMKCRIWNFAASPLFNDTEAYYPGANSLAVWYGGYKPELWDNCLKACEEFFTESQLNGGVYALEQAKGSRPEDYRLAFRKAYATQGSTEMLHSTRVTTGVGSKYNWWEWNNNERLSYNPTQEYVEMFPWSDGRPFNWEETENAGKLDAMFTTGTVEEGVVLTRDPRLYESAIVNGMQKQMDWNTGNMSGTSYELWSGGTDAKEEPANVAGKYTAGYANNKFYMDTDYKNVYAHWAYLRLPEIYLIYAEALVQTDGSYTDAIDYIDKVRSRVGLKGLATCNPGKNLTTDKKALLEEILRERVCELGMEDVRFFDMIRYKMKERFEKPLHGLLMQRLNANGEIAAIKPWYGGDRANGVKQPTHFSYEKFVFGNRRIWWDNGFDPKWFLSPFPSSEVNKGYGLEQNPGW</sequence>
<evidence type="ECO:0000256" key="5">
    <source>
        <dbReference type="ARBA" id="ARBA00023237"/>
    </source>
</evidence>
<evidence type="ECO:0000256" key="3">
    <source>
        <dbReference type="ARBA" id="ARBA00022729"/>
    </source>
</evidence>
<evidence type="ECO:0000256" key="4">
    <source>
        <dbReference type="ARBA" id="ARBA00023136"/>
    </source>
</evidence>
<protein>
    <submittedName>
        <fullName evidence="8">Starch-binding associating with outer membrane</fullName>
    </submittedName>
</protein>
<keyword evidence="4" id="KW-0472">Membrane</keyword>
<evidence type="ECO:0000256" key="2">
    <source>
        <dbReference type="ARBA" id="ARBA00006275"/>
    </source>
</evidence>
<evidence type="ECO:0000256" key="6">
    <source>
        <dbReference type="SAM" id="SignalP"/>
    </source>
</evidence>
<dbReference type="GO" id="GO:0009279">
    <property type="term" value="C:cell outer membrane"/>
    <property type="evidence" value="ECO:0007669"/>
    <property type="project" value="UniProtKB-SubCell"/>
</dbReference>
<dbReference type="RefSeq" id="WP_074637488.1">
    <property type="nucleotide sequence ID" value="NZ_FNDO01000019.1"/>
</dbReference>
<dbReference type="InterPro" id="IPR011990">
    <property type="entry name" value="TPR-like_helical_dom_sf"/>
</dbReference>
<dbReference type="EMBL" id="FNDO01000019">
    <property type="protein sequence ID" value="SDH96576.1"/>
    <property type="molecule type" value="Genomic_DNA"/>
</dbReference>
<dbReference type="Gene3D" id="1.25.40.390">
    <property type="match status" value="1"/>
</dbReference>
<name>A0A1G8GQE8_BACOV</name>
<evidence type="ECO:0000313" key="9">
    <source>
        <dbReference type="Proteomes" id="UP000181870"/>
    </source>
</evidence>
<dbReference type="PROSITE" id="PS51257">
    <property type="entry name" value="PROKAR_LIPOPROTEIN"/>
    <property type="match status" value="1"/>
</dbReference>
<reference evidence="8 9" key="1">
    <citation type="submission" date="2016-10" db="EMBL/GenBank/DDBJ databases">
        <authorList>
            <person name="de Groot N.N."/>
        </authorList>
    </citation>
    <scope>NUCLEOTIDE SEQUENCE [LARGE SCALE GENOMIC DNA]</scope>
    <source>
        <strain evidence="8 9">NLAE-zl-C57</strain>
    </source>
</reference>
<feature type="signal peptide" evidence="6">
    <location>
        <begin position="1"/>
        <end position="25"/>
    </location>
</feature>
<keyword evidence="5" id="KW-0998">Cell outer membrane</keyword>
<dbReference type="InterPro" id="IPR012944">
    <property type="entry name" value="SusD_RagB_dom"/>
</dbReference>
<evidence type="ECO:0000259" key="7">
    <source>
        <dbReference type="Pfam" id="PF07980"/>
    </source>
</evidence>
<dbReference type="SUPFAM" id="SSF48452">
    <property type="entry name" value="TPR-like"/>
    <property type="match status" value="1"/>
</dbReference>
<accession>A0A1G8GQE8</accession>
<evidence type="ECO:0000313" key="8">
    <source>
        <dbReference type="EMBL" id="SDH96576.1"/>
    </source>
</evidence>
<evidence type="ECO:0000256" key="1">
    <source>
        <dbReference type="ARBA" id="ARBA00004442"/>
    </source>
</evidence>
<gene>
    <name evidence="8" type="ORF">SAMN05192582_101942</name>
</gene>
<dbReference type="AlphaFoldDB" id="A0A1G8GQE8"/>